<gene>
    <name evidence="1" type="ORF">EV685_1815</name>
</gene>
<evidence type="ECO:0008006" key="3">
    <source>
        <dbReference type="Google" id="ProtNLM"/>
    </source>
</evidence>
<keyword evidence="2" id="KW-1185">Reference proteome</keyword>
<proteinExistence type="predicted"/>
<evidence type="ECO:0000313" key="1">
    <source>
        <dbReference type="EMBL" id="RZS57247.1"/>
    </source>
</evidence>
<dbReference type="AlphaFoldDB" id="A0A4Q7LSG2"/>
<dbReference type="Proteomes" id="UP000293433">
    <property type="component" value="Unassembled WGS sequence"/>
</dbReference>
<dbReference type="EMBL" id="SGWV01000008">
    <property type="protein sequence ID" value="RZS57247.1"/>
    <property type="molecule type" value="Genomic_DNA"/>
</dbReference>
<accession>A0A4Q7LSG2</accession>
<sequence>MSPLRHLFPMNVLARAAAMGAAGVLLVLPATPVLAQASPYYLGASLGVTHDSNLDRAKAGVSGQPVLSDTYISTGVRLGLDQPIGRQRLQGRFDANHNRYNSHGQYDHNDYLLNGRLDWSSADLLSGNVLVETRQALDRADVTTTSTFAGRNLVKTDVLGAGVRLGGPTRYTFDAGLTGTRVSYDNLTSRNVRQLTGNGGVTMRPGSGLQVRLGARHTRADYPNFNAGAGDDVRRNDLDLSSTIELSGASTVNARISRTRETHSAQQARTYSAWTGSTGWTWKPSPKLSFETSLTRDSNIGNTAFDSTLFSFDTSDTRLRTSLAMRASWELTGKILLGGGASLSRRTLDNALVTSTTASSTSASDRTVAWDLSVRYLPLRNVEVGCGLRREDRSVSDPNVTITYAYDVTIVTCSGQVYWR</sequence>
<name>A0A4Q7LSG2_9BURK</name>
<dbReference type="SUPFAM" id="SSF56935">
    <property type="entry name" value="Porins"/>
    <property type="match status" value="1"/>
</dbReference>
<dbReference type="OrthoDB" id="9149087at2"/>
<reference evidence="1 2" key="1">
    <citation type="submission" date="2019-02" db="EMBL/GenBank/DDBJ databases">
        <title>Genomic Encyclopedia of Type Strains, Phase IV (KMG-IV): sequencing the most valuable type-strain genomes for metagenomic binning, comparative biology and taxonomic classification.</title>
        <authorList>
            <person name="Goeker M."/>
        </authorList>
    </citation>
    <scope>NUCLEOTIDE SEQUENCE [LARGE SCALE GENOMIC DNA]</scope>
    <source>
        <strain evidence="1 2">DSM 10617</strain>
    </source>
</reference>
<comment type="caution">
    <text evidence="1">The sequence shown here is derived from an EMBL/GenBank/DDBJ whole genome shotgun (WGS) entry which is preliminary data.</text>
</comment>
<organism evidence="1 2">
    <name type="scientific">Sphaerotilus mobilis</name>
    <dbReference type="NCBI Taxonomy" id="47994"/>
    <lineage>
        <taxon>Bacteria</taxon>
        <taxon>Pseudomonadati</taxon>
        <taxon>Pseudomonadota</taxon>
        <taxon>Betaproteobacteria</taxon>
        <taxon>Burkholderiales</taxon>
        <taxon>Sphaerotilaceae</taxon>
        <taxon>Sphaerotilus</taxon>
    </lineage>
</organism>
<protein>
    <recommendedName>
        <fullName evidence="3">Beta-barrel porin 2</fullName>
    </recommendedName>
</protein>
<dbReference type="RefSeq" id="WP_130481640.1">
    <property type="nucleotide sequence ID" value="NZ_SGWV01000008.1"/>
</dbReference>
<evidence type="ECO:0000313" key="2">
    <source>
        <dbReference type="Proteomes" id="UP000293433"/>
    </source>
</evidence>